<dbReference type="InterPro" id="IPR046364">
    <property type="entry name" value="Exo70_C"/>
</dbReference>
<evidence type="ECO:0000313" key="5">
    <source>
        <dbReference type="EMBL" id="KAG5557346.1"/>
    </source>
</evidence>
<sequence length="658" mass="74155">MGVLEIPRKESMITPVAAGKGRTSLFSFTKTSSSSLSSSSLSLPHTISHSPLHKFSESMMEENIDNAELLITKWDPNSSTHTKYEFLFQENRKEAKNFIKCVKDLRQAMHFLVSENSVSDKLVLAQNLMQIAMKRLEREFYHILSSNRRYLDPGSVSSRSLRMLAWSCSPSSESEEEHCVGSDKDVRTAGESISEEERLSELAMSDLKSIADCMISSGYGKECAKIYKIIRKSIVDEQLYHLGIERYSSSVFNKMNSQVFEHQIKNWLDGIKIAVKTLFHGERVLCDHVFSVSITITESCFTGVTKEGSIMLFAFPELVAKSKRSPEKIFRLMDLYESITDFWPEIESIFSFESVSAVKLQALNSLLKLGESIRIILSEFELSIQKNSLKIPIPGGGIHPLTHSVMNYISFLANYSGVLAEIITDSSSTTESLLPSLLPESYFESPNHDECPSLAISARLAWFILVLICKLDTKAELYNDIALSYLFLANNLQFIVEKVRISNLKYLLGDDWITKHEKKVRQYAANYEVTAWSKVFSTLPENSSDGMSPEMVKTHFRQFNSGFEQVYRKQISWVVLDGKLRDEIKVSIAKNLVPAYREFYDTHLVALSGEKNLEVLVRFAPENLGNYLSDLFHGSAVSGSSSSSMSSSSLSLISRCLS</sequence>
<dbReference type="Gene3D" id="1.20.1280.170">
    <property type="entry name" value="Exocyst complex component Exo70"/>
    <property type="match status" value="1"/>
</dbReference>
<organism evidence="5 6">
    <name type="scientific">Rhododendron griersonianum</name>
    <dbReference type="NCBI Taxonomy" id="479676"/>
    <lineage>
        <taxon>Eukaryota</taxon>
        <taxon>Viridiplantae</taxon>
        <taxon>Streptophyta</taxon>
        <taxon>Embryophyta</taxon>
        <taxon>Tracheophyta</taxon>
        <taxon>Spermatophyta</taxon>
        <taxon>Magnoliopsida</taxon>
        <taxon>eudicotyledons</taxon>
        <taxon>Gunneridae</taxon>
        <taxon>Pentapetalae</taxon>
        <taxon>asterids</taxon>
        <taxon>Ericales</taxon>
        <taxon>Ericaceae</taxon>
        <taxon>Ericoideae</taxon>
        <taxon>Rhodoreae</taxon>
        <taxon>Rhododendron</taxon>
    </lineage>
</organism>
<comment type="caution">
    <text evidence="5">The sequence shown here is derived from an EMBL/GenBank/DDBJ whole genome shotgun (WGS) entry which is preliminary data.</text>
</comment>
<dbReference type="GO" id="GO:0005546">
    <property type="term" value="F:phosphatidylinositol-4,5-bisphosphate binding"/>
    <property type="evidence" value="ECO:0007669"/>
    <property type="project" value="InterPro"/>
</dbReference>
<gene>
    <name evidence="5" type="ORF">RHGRI_007562</name>
</gene>
<evidence type="ECO:0000256" key="3">
    <source>
        <dbReference type="RuleBase" id="RU365026"/>
    </source>
</evidence>
<dbReference type="Proteomes" id="UP000823749">
    <property type="component" value="Chromosome 3"/>
</dbReference>
<evidence type="ECO:0000259" key="4">
    <source>
        <dbReference type="Pfam" id="PF03081"/>
    </source>
</evidence>
<evidence type="ECO:0000256" key="1">
    <source>
        <dbReference type="ARBA" id="ARBA00006756"/>
    </source>
</evidence>
<proteinExistence type="inferred from homology"/>
<dbReference type="Pfam" id="PF20669">
    <property type="entry name" value="Exo70_N"/>
    <property type="match status" value="1"/>
</dbReference>
<comment type="function">
    <text evidence="3">Component of the exocyst complex.</text>
</comment>
<reference evidence="5" key="1">
    <citation type="submission" date="2020-08" db="EMBL/GenBank/DDBJ databases">
        <title>Plant Genome Project.</title>
        <authorList>
            <person name="Zhang R.-G."/>
        </authorList>
    </citation>
    <scope>NUCLEOTIDE SEQUENCE</scope>
    <source>
        <strain evidence="5">WSP0</strain>
        <tissue evidence="5">Leaf</tissue>
    </source>
</reference>
<dbReference type="FunFam" id="1.20.1280.170:FF:000003">
    <property type="entry name" value="Exocyst subunit Exo70 family protein"/>
    <property type="match status" value="1"/>
</dbReference>
<accession>A0AAV6KXH7</accession>
<dbReference type="GO" id="GO:0015031">
    <property type="term" value="P:protein transport"/>
    <property type="evidence" value="ECO:0007669"/>
    <property type="project" value="UniProtKB-KW"/>
</dbReference>
<dbReference type="SUPFAM" id="SSF74788">
    <property type="entry name" value="Cullin repeat-like"/>
    <property type="match status" value="1"/>
</dbReference>
<dbReference type="GO" id="GO:0006887">
    <property type="term" value="P:exocytosis"/>
    <property type="evidence" value="ECO:0007669"/>
    <property type="project" value="UniProtKB-KW"/>
</dbReference>
<dbReference type="AlphaFoldDB" id="A0AAV6KXH7"/>
<dbReference type="InterPro" id="IPR004140">
    <property type="entry name" value="Exo70"/>
</dbReference>
<dbReference type="PANTHER" id="PTHR12542">
    <property type="entry name" value="EXOCYST COMPLEX PROTEIN EXO70"/>
    <property type="match status" value="1"/>
</dbReference>
<dbReference type="GO" id="GO:0000145">
    <property type="term" value="C:exocyst"/>
    <property type="evidence" value="ECO:0007669"/>
    <property type="project" value="InterPro"/>
</dbReference>
<keyword evidence="6" id="KW-1185">Reference proteome</keyword>
<name>A0AAV6KXH7_9ERIC</name>
<comment type="similarity">
    <text evidence="1 3">Belongs to the EXO70 family.</text>
</comment>
<keyword evidence="3" id="KW-0653">Protein transport</keyword>
<keyword evidence="3" id="KW-0268">Exocytosis</keyword>
<keyword evidence="2 3" id="KW-0813">Transport</keyword>
<evidence type="ECO:0000313" key="6">
    <source>
        <dbReference type="Proteomes" id="UP000823749"/>
    </source>
</evidence>
<feature type="domain" description="Exocyst complex subunit Exo70 C-terminal" evidence="4">
    <location>
        <begin position="265"/>
        <end position="630"/>
    </location>
</feature>
<protein>
    <recommendedName>
        <fullName evidence="3">Exocyst subunit Exo70 family protein</fullName>
    </recommendedName>
</protein>
<dbReference type="Pfam" id="PF03081">
    <property type="entry name" value="Exo70_C"/>
    <property type="match status" value="1"/>
</dbReference>
<evidence type="ECO:0000256" key="2">
    <source>
        <dbReference type="ARBA" id="ARBA00022448"/>
    </source>
</evidence>
<dbReference type="PANTHER" id="PTHR12542:SF26">
    <property type="entry name" value="EXOCYST SUBUNIT EXO70 FAMILY PROTEIN"/>
    <property type="match status" value="1"/>
</dbReference>
<dbReference type="InterPro" id="IPR016159">
    <property type="entry name" value="Cullin_repeat-like_dom_sf"/>
</dbReference>
<dbReference type="EMBL" id="JACTNZ010000003">
    <property type="protein sequence ID" value="KAG5557346.1"/>
    <property type="molecule type" value="Genomic_DNA"/>
</dbReference>